<feature type="signal peptide" evidence="1">
    <location>
        <begin position="1"/>
        <end position="25"/>
    </location>
</feature>
<name>A0A3D9FEI6_9SPHN</name>
<organism evidence="2 3">
    <name type="scientific">Parasphingopyxis lamellibrachiae</name>
    <dbReference type="NCBI Taxonomy" id="680125"/>
    <lineage>
        <taxon>Bacteria</taxon>
        <taxon>Pseudomonadati</taxon>
        <taxon>Pseudomonadota</taxon>
        <taxon>Alphaproteobacteria</taxon>
        <taxon>Sphingomonadales</taxon>
        <taxon>Sphingomonadaceae</taxon>
        <taxon>Parasphingopyxis</taxon>
    </lineage>
</organism>
<keyword evidence="1" id="KW-0732">Signal</keyword>
<keyword evidence="3" id="KW-1185">Reference proteome</keyword>
<reference evidence="2 3" key="1">
    <citation type="submission" date="2018-07" db="EMBL/GenBank/DDBJ databases">
        <title>Genomic Encyclopedia of Type Strains, Phase IV (KMG-IV): sequencing the most valuable type-strain genomes for metagenomic binning, comparative biology and taxonomic classification.</title>
        <authorList>
            <person name="Goeker M."/>
        </authorList>
    </citation>
    <scope>NUCLEOTIDE SEQUENCE [LARGE SCALE GENOMIC DNA]</scope>
    <source>
        <strain evidence="2 3">DSM 26725</strain>
    </source>
</reference>
<gene>
    <name evidence="2" type="ORF">DFR46_1216</name>
</gene>
<dbReference type="AlphaFoldDB" id="A0A3D9FEI6"/>
<comment type="caution">
    <text evidence="2">The sequence shown here is derived from an EMBL/GenBank/DDBJ whole genome shotgun (WGS) entry which is preliminary data.</text>
</comment>
<protein>
    <recommendedName>
        <fullName evidence="4">Lipoprotein</fullName>
    </recommendedName>
</protein>
<proteinExistence type="predicted"/>
<feature type="chain" id="PRO_5017534307" description="Lipoprotein" evidence="1">
    <location>
        <begin position="26"/>
        <end position="162"/>
    </location>
</feature>
<dbReference type="OrthoDB" id="7602995at2"/>
<dbReference type="PROSITE" id="PS51257">
    <property type="entry name" value="PROKAR_LIPOPROTEIN"/>
    <property type="match status" value="1"/>
</dbReference>
<sequence length="162" mass="17369">MTRKFGILAATALAVALAGCSFSIGGPSQEDIEESIVENYESEGYENISVRLEPSDDGSYTGEVEFTIPDTGTVRNLACTAEPGEGTEVSWECLPRIEDLEQVIVTAYSERGAAQVSAELTENGEQAYAGHVDYTDPNSGQAFRHNCTFNLAGDASDWQCSP</sequence>
<evidence type="ECO:0000313" key="2">
    <source>
        <dbReference type="EMBL" id="RED16199.1"/>
    </source>
</evidence>
<evidence type="ECO:0008006" key="4">
    <source>
        <dbReference type="Google" id="ProtNLM"/>
    </source>
</evidence>
<dbReference type="EMBL" id="QRDP01000004">
    <property type="protein sequence ID" value="RED16199.1"/>
    <property type="molecule type" value="Genomic_DNA"/>
</dbReference>
<accession>A0A3D9FEI6</accession>
<evidence type="ECO:0000313" key="3">
    <source>
        <dbReference type="Proteomes" id="UP000256310"/>
    </source>
</evidence>
<dbReference type="RefSeq" id="WP_116235633.1">
    <property type="nucleotide sequence ID" value="NZ_QRDP01000004.1"/>
</dbReference>
<evidence type="ECO:0000256" key="1">
    <source>
        <dbReference type="SAM" id="SignalP"/>
    </source>
</evidence>
<dbReference type="Proteomes" id="UP000256310">
    <property type="component" value="Unassembled WGS sequence"/>
</dbReference>